<protein>
    <submittedName>
        <fullName evidence="2">Cytochrome bd-I oxidase subunit CydX</fullName>
    </submittedName>
</protein>
<keyword evidence="1" id="KW-0812">Transmembrane</keyword>
<dbReference type="InterPro" id="IPR012994">
    <property type="entry name" value="YbgT_YccB"/>
</dbReference>
<keyword evidence="3" id="KW-1185">Reference proteome</keyword>
<comment type="caution">
    <text evidence="2">The sequence shown here is derived from an EMBL/GenBank/DDBJ whole genome shotgun (WGS) entry which is preliminary data.</text>
</comment>
<proteinExistence type="predicted"/>
<evidence type="ECO:0000256" key="1">
    <source>
        <dbReference type="SAM" id="Phobius"/>
    </source>
</evidence>
<dbReference type="AlphaFoldDB" id="A0A261SKY8"/>
<keyword evidence="1" id="KW-0472">Membrane</keyword>
<reference evidence="3" key="1">
    <citation type="submission" date="2017-05" db="EMBL/GenBank/DDBJ databases">
        <title>Complete and WGS of Bordetella genogroups.</title>
        <authorList>
            <person name="Spilker T."/>
            <person name="Lipuma J."/>
        </authorList>
    </citation>
    <scope>NUCLEOTIDE SEQUENCE [LARGE SCALE GENOMIC DNA]</scope>
    <source>
        <strain evidence="3">AU16122</strain>
    </source>
</reference>
<gene>
    <name evidence="2" type="ORF">CAL29_00695</name>
</gene>
<feature type="transmembrane region" description="Helical" evidence="1">
    <location>
        <begin position="20"/>
        <end position="43"/>
    </location>
</feature>
<dbReference type="InterPro" id="IPR011724">
    <property type="entry name" value="Cyd_oper_YbgT"/>
</dbReference>
<name>A0A261SKY8_9BORD</name>
<dbReference type="NCBIfam" id="TIGR02106">
    <property type="entry name" value="cyd_oper_ybgT"/>
    <property type="match status" value="1"/>
</dbReference>
<keyword evidence="1" id="KW-1133">Transmembrane helix</keyword>
<evidence type="ECO:0000313" key="3">
    <source>
        <dbReference type="Proteomes" id="UP000216020"/>
    </source>
</evidence>
<dbReference type="EMBL" id="NEVM01000001">
    <property type="protein sequence ID" value="OZI36993.1"/>
    <property type="molecule type" value="Genomic_DNA"/>
</dbReference>
<sequence length="51" mass="5952">MPSNPTSTRCIELNQRESAMWYFTWILGLAAAVFFGIMNAMWLEPRLNDEQ</sequence>
<organism evidence="2 3">
    <name type="scientific">Bordetella genomosp. 10</name>
    <dbReference type="NCBI Taxonomy" id="1416804"/>
    <lineage>
        <taxon>Bacteria</taxon>
        <taxon>Pseudomonadati</taxon>
        <taxon>Pseudomonadota</taxon>
        <taxon>Betaproteobacteria</taxon>
        <taxon>Burkholderiales</taxon>
        <taxon>Alcaligenaceae</taxon>
        <taxon>Bordetella</taxon>
    </lineage>
</organism>
<evidence type="ECO:0000313" key="2">
    <source>
        <dbReference type="EMBL" id="OZI36993.1"/>
    </source>
</evidence>
<dbReference type="Proteomes" id="UP000216020">
    <property type="component" value="Unassembled WGS sequence"/>
</dbReference>
<dbReference type="Pfam" id="PF08173">
    <property type="entry name" value="YbgT_YccB"/>
    <property type="match status" value="1"/>
</dbReference>
<accession>A0A261SKY8</accession>